<dbReference type="Proteomes" id="UP000241229">
    <property type="component" value="Unassembled WGS sequence"/>
</dbReference>
<dbReference type="CDD" id="cd00761">
    <property type="entry name" value="Glyco_tranf_GTA_type"/>
    <property type="match status" value="1"/>
</dbReference>
<protein>
    <recommendedName>
        <fullName evidence="1">Glycosyltransferase 2-like domain-containing protein</fullName>
    </recommendedName>
</protein>
<name>A0A2P7S243_9HYPH</name>
<dbReference type="InterPro" id="IPR011990">
    <property type="entry name" value="TPR-like_helical_dom_sf"/>
</dbReference>
<gene>
    <name evidence="2" type="ORF">C7I84_20290</name>
</gene>
<dbReference type="RefSeq" id="WP_106774042.1">
    <property type="nucleotide sequence ID" value="NZ_PXYK01000021.1"/>
</dbReference>
<dbReference type="Pfam" id="PF00535">
    <property type="entry name" value="Glycos_transf_2"/>
    <property type="match status" value="1"/>
</dbReference>
<sequence>MHDVLDFRRRGGEMSKNFPGSDKAIRLQELDFDQLKEMKKVDDDAKALAFYYFHLAMIYEARARKLRGSAQWRARIALSRLAGGMFPRWLHPLYSAEEYIKTARQRAGKLARKDRNAEIDAIPAPPVFDEIEYALVNGSVAGGGDSTIFRDLCGKSMSDIFRTVKSYVTRDDIVFVTRFRRWLRANPEAAGDKVVSVLDLADIIVDNRNGLYSLQTRKCAAFLEKYGAQPFVLASMWQEFFDIYANALARVGKAGEAIDVLNRGSSRLGEPPALLRKKASIHAWAGDAKSALKELGRLEADLLTFSPRDQILKAFLLETQGDHELARFELERALRRPNCPSDAHLMISNIALKQGDLALSKMSIDKCFASYALRGIAFANADRPLALPNIVNIRPPRNNWGPLVTVIMTAYQAEATIGFAVESVLAQSHSNLQLVVVEDCGDDSTLNILKKLARADDRMTVVANKANVGTYRSKNSVLASARGSYVTFHDSDDWWHPDHIQEHLKFMSLRTELVASTSRWARIDEEGRFLLSRSGLILHHNPASMFVQKSVFDEIGGFDANTTGADSEFLQRMRTVFGPNAVGVLHKPLAFGLHRADSLTQSGTAAYDENRYSPVREAYRAQWLEWQRQSAGGRKKLHISFEEHVSRFSEAETA</sequence>
<dbReference type="PANTHER" id="PTHR22916:SF3">
    <property type="entry name" value="UDP-GLCNAC:BETAGAL BETA-1,3-N-ACETYLGLUCOSAMINYLTRANSFERASE-LIKE PROTEIN 1"/>
    <property type="match status" value="1"/>
</dbReference>
<dbReference type="SUPFAM" id="SSF53448">
    <property type="entry name" value="Nucleotide-diphospho-sugar transferases"/>
    <property type="match status" value="1"/>
</dbReference>
<dbReference type="InterPro" id="IPR001173">
    <property type="entry name" value="Glyco_trans_2-like"/>
</dbReference>
<evidence type="ECO:0000313" key="3">
    <source>
        <dbReference type="Proteomes" id="UP000241229"/>
    </source>
</evidence>
<dbReference type="EMBL" id="PXYK01000021">
    <property type="protein sequence ID" value="PSJ56513.1"/>
    <property type="molecule type" value="Genomic_DNA"/>
</dbReference>
<dbReference type="PANTHER" id="PTHR22916">
    <property type="entry name" value="GLYCOSYLTRANSFERASE"/>
    <property type="match status" value="1"/>
</dbReference>
<dbReference type="Gene3D" id="1.25.40.10">
    <property type="entry name" value="Tetratricopeptide repeat domain"/>
    <property type="match status" value="1"/>
</dbReference>
<dbReference type="SUPFAM" id="SSF48452">
    <property type="entry name" value="TPR-like"/>
    <property type="match status" value="1"/>
</dbReference>
<dbReference type="AlphaFoldDB" id="A0A2P7S243"/>
<comment type="caution">
    <text evidence="2">The sequence shown here is derived from an EMBL/GenBank/DDBJ whole genome shotgun (WGS) entry which is preliminary data.</text>
</comment>
<dbReference type="OrthoDB" id="9814639at2"/>
<evidence type="ECO:0000259" key="1">
    <source>
        <dbReference type="Pfam" id="PF00535"/>
    </source>
</evidence>
<keyword evidence="3" id="KW-1185">Reference proteome</keyword>
<dbReference type="GO" id="GO:0016758">
    <property type="term" value="F:hexosyltransferase activity"/>
    <property type="evidence" value="ECO:0007669"/>
    <property type="project" value="UniProtKB-ARBA"/>
</dbReference>
<reference evidence="2 3" key="1">
    <citation type="submission" date="2018-03" db="EMBL/GenBank/DDBJ databases">
        <title>The draft genome of Mesorhizobium sp. 6GN-30.</title>
        <authorList>
            <person name="Liu L."/>
            <person name="Li L."/>
            <person name="Wang T."/>
            <person name="Zhang X."/>
            <person name="Liang L."/>
        </authorList>
    </citation>
    <scope>NUCLEOTIDE SEQUENCE [LARGE SCALE GENOMIC DNA]</scope>
    <source>
        <strain evidence="2 3">6GN30</strain>
    </source>
</reference>
<feature type="domain" description="Glycosyltransferase 2-like" evidence="1">
    <location>
        <begin position="405"/>
        <end position="534"/>
    </location>
</feature>
<accession>A0A2P7S243</accession>
<proteinExistence type="predicted"/>
<dbReference type="InterPro" id="IPR029044">
    <property type="entry name" value="Nucleotide-diphossugar_trans"/>
</dbReference>
<organism evidence="2 3">
    <name type="scientific">Kumtagia ephedrae</name>
    <dbReference type="NCBI Taxonomy" id="2116701"/>
    <lineage>
        <taxon>Bacteria</taxon>
        <taxon>Pseudomonadati</taxon>
        <taxon>Pseudomonadota</taxon>
        <taxon>Alphaproteobacteria</taxon>
        <taxon>Hyphomicrobiales</taxon>
        <taxon>Phyllobacteriaceae</taxon>
        <taxon>Kumtagia</taxon>
    </lineage>
</organism>
<dbReference type="Gene3D" id="3.90.550.10">
    <property type="entry name" value="Spore Coat Polysaccharide Biosynthesis Protein SpsA, Chain A"/>
    <property type="match status" value="1"/>
</dbReference>
<evidence type="ECO:0000313" key="2">
    <source>
        <dbReference type="EMBL" id="PSJ56513.1"/>
    </source>
</evidence>